<evidence type="ECO:0000256" key="12">
    <source>
        <dbReference type="ARBA" id="ARBA00022989"/>
    </source>
</evidence>
<dbReference type="Pfam" id="PF03170">
    <property type="entry name" value="BcsB"/>
    <property type="match status" value="1"/>
</dbReference>
<evidence type="ECO:0000256" key="8">
    <source>
        <dbReference type="ARBA" id="ARBA00022519"/>
    </source>
</evidence>
<keyword evidence="11 15" id="KW-0135">Cellulose biosynthesis</keyword>
<keyword evidence="13 15" id="KW-0472">Membrane</keyword>
<keyword evidence="8 15" id="KW-0997">Cell inner membrane</keyword>
<dbReference type="HOGENOM" id="CLU_003556_1_1_4"/>
<evidence type="ECO:0000313" key="16">
    <source>
        <dbReference type="EMBL" id="AGX87677.1"/>
    </source>
</evidence>
<evidence type="ECO:0000256" key="13">
    <source>
        <dbReference type="ARBA" id="ARBA00023136"/>
    </source>
</evidence>
<evidence type="ECO:0000256" key="1">
    <source>
        <dbReference type="ARBA" id="ARBA00002057"/>
    </source>
</evidence>
<evidence type="ECO:0000256" key="9">
    <source>
        <dbReference type="ARBA" id="ARBA00022636"/>
    </source>
</evidence>
<dbReference type="InterPro" id="IPR003920">
    <property type="entry name" value="Cell_synth_B"/>
</dbReference>
<keyword evidence="9 15" id="KW-0973">c-di-GMP</keyword>
<sequence length="769" mass="85427">MFCPTMSLSSFLHRSFRCLSWALILGIACTSLSAEPRSKSRRKAPVQEEIVETAVPEASATYRKVSLSFKDMGAWSSVHLRGADASRTLTFSVRSDEMVVAAKLSIVYDYSPSLIPEWSHLRILLNERVSTVFELPAGKNLGNRREIDLDPRWFADANFLRFHLIAHYTRQCENMFHTSLWLTLNDIAKLELTLAPKTRTNDLKYLPAPFFDKFDDAMLKLPFVFPARPSRGAVQAAGIVASWFSIQAGARGAQFPVSLGTLPEGNAVVFTQGMQGVPGVNVPADAHLSVITHPNNPLAKLLVFSGVQDADLLRAARTLALVSATLAGPAVRITQETPMEERVPYDAPAWVPSHRPVRFGELAKPEELRVHGWYPEVIRLNYRVSPDVFTWRTKGVPMQLRYRFLRLPEHKNSSLNVSLNNHFLHAFPLNAPWRNPDDVQRLNLPGSDNVSRRSDLLYIPPYAVGGKDQLQMAFFFDIIQQGECQAMPPDNLQAAIDPESTMDFSVFPRYVALPNLAHYANIGFPFTRMADLSETAVLLPDAPNAFELGAYLMAMGRFGEATGYPVLRHSLLTAAEVEQASGMDMLVIGSANSQTLMTLWADKLPVVSVSGERRVREPDATWLPKFRWEEEDVHAIAQPRGKLNLAGRGELTTLIAFESPLEASRSVVLIHADKAADLQKVGDLLTNPERIGQIQGDLVVIDDKALDAAKVSATYYLGSLAWKTKLGWLLEDHPTWVGIGVALLCILAALAAYRPTLVLLRRLVPKRKV</sequence>
<gene>
    <name evidence="16" type="ORF">Cenrod_1592</name>
</gene>
<evidence type="ECO:0000256" key="11">
    <source>
        <dbReference type="ARBA" id="ARBA00022916"/>
    </source>
</evidence>
<evidence type="ECO:0000256" key="15">
    <source>
        <dbReference type="RuleBase" id="RU365021"/>
    </source>
</evidence>
<dbReference type="PRINTS" id="PR01440">
    <property type="entry name" value="CELLSNTHASEB"/>
</dbReference>
<evidence type="ECO:0000256" key="3">
    <source>
        <dbReference type="ARBA" id="ARBA00005186"/>
    </source>
</evidence>
<organism evidence="16 17">
    <name type="scientific">Candidatus Symbiobacter mobilis CR</name>
    <dbReference type="NCBI Taxonomy" id="946483"/>
    <lineage>
        <taxon>Bacteria</taxon>
        <taxon>Pseudomonadati</taxon>
        <taxon>Pseudomonadota</taxon>
        <taxon>Betaproteobacteria</taxon>
        <taxon>Burkholderiales</taxon>
        <taxon>Comamonadaceae</taxon>
    </lineage>
</organism>
<dbReference type="Gene3D" id="2.60.120.260">
    <property type="entry name" value="Galactose-binding domain-like"/>
    <property type="match status" value="2"/>
</dbReference>
<evidence type="ECO:0000256" key="7">
    <source>
        <dbReference type="ARBA" id="ARBA00022475"/>
    </source>
</evidence>
<dbReference type="PANTHER" id="PTHR39083:SF1">
    <property type="entry name" value="CYCLIC DI-GMP-BINDING PROTEIN"/>
    <property type="match status" value="1"/>
</dbReference>
<keyword evidence="7 15" id="KW-1003">Cell membrane</keyword>
<accession>U5N8E7</accession>
<name>U5N8E7_9BURK</name>
<comment type="similarity">
    <text evidence="4 15">Belongs to the AcsB/BcsB family.</text>
</comment>
<comment type="function">
    <text evidence="1 15">Binds the cellulose synthase activator, bis-(3'-5') cyclic diguanylic acid (c-di-GMP).</text>
</comment>
<dbReference type="STRING" id="946483.Cenrod_1592"/>
<comment type="pathway">
    <text evidence="3 15">Glycan metabolism; bacterial cellulose biosynthesis.</text>
</comment>
<evidence type="ECO:0000256" key="2">
    <source>
        <dbReference type="ARBA" id="ARBA00004377"/>
    </source>
</evidence>
<keyword evidence="10 15" id="KW-0812">Transmembrane</keyword>
<dbReference type="eggNOG" id="COG1215">
    <property type="taxonomic scope" value="Bacteria"/>
</dbReference>
<evidence type="ECO:0000256" key="10">
    <source>
        <dbReference type="ARBA" id="ARBA00022692"/>
    </source>
</evidence>
<evidence type="ECO:0000256" key="14">
    <source>
        <dbReference type="ARBA" id="ARBA00033444"/>
    </source>
</evidence>
<comment type="subunit">
    <text evidence="5 15">Tightly associated with the cellulose synthase catalytic subunit.</text>
</comment>
<keyword evidence="12 15" id="KW-1133">Transmembrane helix</keyword>
<evidence type="ECO:0000256" key="6">
    <source>
        <dbReference type="ARBA" id="ARBA00021844"/>
    </source>
</evidence>
<evidence type="ECO:0000313" key="17">
    <source>
        <dbReference type="Proteomes" id="UP000017184"/>
    </source>
</evidence>
<proteinExistence type="inferred from homology"/>
<dbReference type="EMBL" id="CP004885">
    <property type="protein sequence ID" value="AGX87677.1"/>
    <property type="molecule type" value="Genomic_DNA"/>
</dbReference>
<feature type="transmembrane region" description="Helical" evidence="15">
    <location>
        <begin position="736"/>
        <end position="760"/>
    </location>
</feature>
<dbReference type="PANTHER" id="PTHR39083">
    <property type="entry name" value="CYCLIC DI-GMP-BINDING PROTEIN"/>
    <property type="match status" value="1"/>
</dbReference>
<dbReference type="GO" id="GO:0030244">
    <property type="term" value="P:cellulose biosynthetic process"/>
    <property type="evidence" value="ECO:0007669"/>
    <property type="project" value="UniProtKB-KW"/>
</dbReference>
<dbReference type="UniPathway" id="UPA00694"/>
<evidence type="ECO:0000256" key="5">
    <source>
        <dbReference type="ARBA" id="ARBA00011437"/>
    </source>
</evidence>
<protein>
    <recommendedName>
        <fullName evidence="6 15">Cyclic di-GMP-binding protein</fullName>
    </recommendedName>
    <alternativeName>
        <fullName evidence="14 15">Cellulose synthase regulatory subunit</fullName>
    </alternativeName>
</protein>
<dbReference type="InterPro" id="IPR018513">
    <property type="entry name" value="Cell_synthase_bac"/>
</dbReference>
<dbReference type="AlphaFoldDB" id="U5N8E7"/>
<comment type="subcellular location">
    <subcellularLocation>
        <location evidence="2">Cell inner membrane</location>
        <topology evidence="2">Single-pass membrane protein</topology>
    </subcellularLocation>
</comment>
<dbReference type="PATRIC" id="fig|946483.4.peg.1611"/>
<evidence type="ECO:0000256" key="4">
    <source>
        <dbReference type="ARBA" id="ARBA00010714"/>
    </source>
</evidence>
<dbReference type="KEGG" id="cbx:Cenrod_1592"/>
<dbReference type="GO" id="GO:0005886">
    <property type="term" value="C:plasma membrane"/>
    <property type="evidence" value="ECO:0007669"/>
    <property type="project" value="UniProtKB-SubCell"/>
</dbReference>
<reference evidence="16 17" key="1">
    <citation type="journal article" date="2013" name="Genome Biol.">
        <title>Genomic analysis reveals key aspects of prokaryotic symbiosis in the phototrophic consortium "Chlorochromatium aggregatum".</title>
        <authorList>
            <person name="Liu Z."/>
            <person name="Muller J."/>
            <person name="Li T."/>
            <person name="Alvey R.M."/>
            <person name="Vogl K."/>
            <person name="Frigaard N.U."/>
            <person name="Rockwell N.C."/>
            <person name="Boyd E.S."/>
            <person name="Tomsho L.P."/>
            <person name="Schuster S.C."/>
            <person name="Henke P."/>
            <person name="Rohde M."/>
            <person name="Overmann J."/>
            <person name="Bryant D.A."/>
        </authorList>
    </citation>
    <scope>NUCLEOTIDE SEQUENCE [LARGE SCALE GENOMIC DNA]</scope>
    <source>
        <strain evidence="16">CR</strain>
    </source>
</reference>
<dbReference type="Proteomes" id="UP000017184">
    <property type="component" value="Chromosome"/>
</dbReference>
<dbReference type="GO" id="GO:0006011">
    <property type="term" value="P:UDP-alpha-D-glucose metabolic process"/>
    <property type="evidence" value="ECO:0007669"/>
    <property type="project" value="InterPro"/>
</dbReference>
<keyword evidence="17" id="KW-1185">Reference proteome</keyword>